<reference evidence="2 3" key="1">
    <citation type="submission" date="2023-12" db="EMBL/GenBank/DDBJ databases">
        <title>Stenotrophomonas guangdongensis sp. nov., isolated from wilted pepper plants (Capsicum annuum).</title>
        <authorList>
            <person name="Qiu M."/>
            <person name="Li Y."/>
            <person name="Liu Q."/>
            <person name="Zhang X."/>
            <person name="Huang Y."/>
            <person name="Guo R."/>
            <person name="Hu M."/>
            <person name="Zhou J."/>
            <person name="Zhou X."/>
        </authorList>
    </citation>
    <scope>NUCLEOTIDE SEQUENCE [LARGE SCALE GENOMIC DNA]</scope>
    <source>
        <strain evidence="2 3">MH1</strain>
    </source>
</reference>
<comment type="caution">
    <text evidence="2">The sequence shown here is derived from an EMBL/GenBank/DDBJ whole genome shotgun (WGS) entry which is preliminary data.</text>
</comment>
<sequence>MKALVPAGRVRGLSLIELMIAMLIGTLLMVGIIQVFGSSREAYRLSEGLARVQENSRFAVDYLQRDIRMAGHFGCVNDQAMMRQNPVALTTTFGAAAHPALDFGISIQGYEAADTGPGAADVSLTAGDVDFSPALPDEYADQMDDAVAGSDVIVLRFLDPNGVPMTAAPADAANPVFQFDSARWSVLQSGVDNPGLFGAADCTGAVVFQASAVNSGAGTISVTGAPNNAEAIAKVFTAGQTTLYRAESAVYYVGTNAAGGRSLYRLRFAYAPNAAAPTVRKEEMVDGVENMQLLYGQDRELDPGKSPTGYIDRQYTADEIESTRAGAATVADAWRRVGAVQIGLVMSSPERASSVQASDEHRLNALGVTFAAPEDRRFRSVYQTTIALRNRLYGN</sequence>
<dbReference type="RefSeq" id="WP_323439414.1">
    <property type="nucleotide sequence ID" value="NZ_JAYFUH010000249.1"/>
</dbReference>
<evidence type="ECO:0000256" key="1">
    <source>
        <dbReference type="SAM" id="Phobius"/>
    </source>
</evidence>
<keyword evidence="1" id="KW-1133">Transmembrane helix</keyword>
<accession>A0ABU5V6N4</accession>
<organism evidence="2 3">
    <name type="scientific">Stenotrophomonas capsici</name>
    <dbReference type="NCBI Taxonomy" id="3110230"/>
    <lineage>
        <taxon>Bacteria</taxon>
        <taxon>Pseudomonadati</taxon>
        <taxon>Pseudomonadota</taxon>
        <taxon>Gammaproteobacteria</taxon>
        <taxon>Lysobacterales</taxon>
        <taxon>Lysobacteraceae</taxon>
        <taxon>Stenotrophomonas</taxon>
    </lineage>
</organism>
<dbReference type="Pfam" id="PF07963">
    <property type="entry name" value="N_methyl"/>
    <property type="match status" value="1"/>
</dbReference>
<evidence type="ECO:0000313" key="3">
    <source>
        <dbReference type="Proteomes" id="UP001301653"/>
    </source>
</evidence>
<dbReference type="EMBL" id="JAYFUH010000249">
    <property type="protein sequence ID" value="MEA5669022.1"/>
    <property type="molecule type" value="Genomic_DNA"/>
</dbReference>
<dbReference type="Proteomes" id="UP001301653">
    <property type="component" value="Unassembled WGS sequence"/>
</dbReference>
<keyword evidence="1" id="KW-0472">Membrane</keyword>
<dbReference type="PROSITE" id="PS00409">
    <property type="entry name" value="PROKAR_NTER_METHYL"/>
    <property type="match status" value="1"/>
</dbReference>
<dbReference type="Pfam" id="PF16074">
    <property type="entry name" value="PilW"/>
    <property type="match status" value="1"/>
</dbReference>
<feature type="transmembrane region" description="Helical" evidence="1">
    <location>
        <begin position="12"/>
        <end position="36"/>
    </location>
</feature>
<proteinExistence type="predicted"/>
<name>A0ABU5V6N4_9GAMM</name>
<protein>
    <submittedName>
        <fullName evidence="2">PilW family protein</fullName>
    </submittedName>
</protein>
<dbReference type="InterPro" id="IPR012902">
    <property type="entry name" value="N_methyl_site"/>
</dbReference>
<evidence type="ECO:0000313" key="2">
    <source>
        <dbReference type="EMBL" id="MEA5669022.1"/>
    </source>
</evidence>
<dbReference type="InterPro" id="IPR032092">
    <property type="entry name" value="PilW"/>
</dbReference>
<keyword evidence="3" id="KW-1185">Reference proteome</keyword>
<keyword evidence="1" id="KW-0812">Transmembrane</keyword>
<gene>
    <name evidence="2" type="ORF">VA603_15860</name>
</gene>